<dbReference type="EMBL" id="CM007651">
    <property type="protein sequence ID" value="ONI36123.1"/>
    <property type="molecule type" value="Genomic_DNA"/>
</dbReference>
<proteinExistence type="predicted"/>
<dbReference type="AlphaFoldDB" id="A0A251RJH8"/>
<organism evidence="1 2">
    <name type="scientific">Prunus persica</name>
    <name type="common">Peach</name>
    <name type="synonym">Amygdalus persica</name>
    <dbReference type="NCBI Taxonomy" id="3760"/>
    <lineage>
        <taxon>Eukaryota</taxon>
        <taxon>Viridiplantae</taxon>
        <taxon>Streptophyta</taxon>
        <taxon>Embryophyta</taxon>
        <taxon>Tracheophyta</taxon>
        <taxon>Spermatophyta</taxon>
        <taxon>Magnoliopsida</taxon>
        <taxon>eudicotyledons</taxon>
        <taxon>Gunneridae</taxon>
        <taxon>Pentapetalae</taxon>
        <taxon>rosids</taxon>
        <taxon>fabids</taxon>
        <taxon>Rosales</taxon>
        <taxon>Rosaceae</taxon>
        <taxon>Amygdaloideae</taxon>
        <taxon>Amygdaleae</taxon>
        <taxon>Prunus</taxon>
    </lineage>
</organism>
<accession>A0A251RJH8</accession>
<reference evidence="1 2" key="1">
    <citation type="journal article" date="2013" name="Nat. Genet.">
        <title>The high-quality draft genome of peach (Prunus persica) identifies unique patterns of genetic diversity, domestication and genome evolution.</title>
        <authorList>
            <consortium name="International Peach Genome Initiative"/>
            <person name="Verde I."/>
            <person name="Abbott A.G."/>
            <person name="Scalabrin S."/>
            <person name="Jung S."/>
            <person name="Shu S."/>
            <person name="Marroni F."/>
            <person name="Zhebentyayeva T."/>
            <person name="Dettori M.T."/>
            <person name="Grimwood J."/>
            <person name="Cattonaro F."/>
            <person name="Zuccolo A."/>
            <person name="Rossini L."/>
            <person name="Jenkins J."/>
            <person name="Vendramin E."/>
            <person name="Meisel L.A."/>
            <person name="Decroocq V."/>
            <person name="Sosinski B."/>
            <person name="Prochnik S."/>
            <person name="Mitros T."/>
            <person name="Policriti A."/>
            <person name="Cipriani G."/>
            <person name="Dondini L."/>
            <person name="Ficklin S."/>
            <person name="Goodstein D.M."/>
            <person name="Xuan P."/>
            <person name="Del Fabbro C."/>
            <person name="Aramini V."/>
            <person name="Copetti D."/>
            <person name="Gonzalez S."/>
            <person name="Horner D.S."/>
            <person name="Falchi R."/>
            <person name="Lucas S."/>
            <person name="Mica E."/>
            <person name="Maldonado J."/>
            <person name="Lazzari B."/>
            <person name="Bielenberg D."/>
            <person name="Pirona R."/>
            <person name="Miculan M."/>
            <person name="Barakat A."/>
            <person name="Testolin R."/>
            <person name="Stella A."/>
            <person name="Tartarini S."/>
            <person name="Tonutti P."/>
            <person name="Arus P."/>
            <person name="Orellana A."/>
            <person name="Wells C."/>
            <person name="Main D."/>
            <person name="Vizzotto G."/>
            <person name="Silva H."/>
            <person name="Salamini F."/>
            <person name="Schmutz J."/>
            <person name="Morgante M."/>
            <person name="Rokhsar D.S."/>
        </authorList>
    </citation>
    <scope>NUCLEOTIDE SEQUENCE [LARGE SCALE GENOMIC DNA]</scope>
    <source>
        <strain evidence="2">cv. Nemared</strain>
    </source>
</reference>
<evidence type="ECO:0000313" key="2">
    <source>
        <dbReference type="Proteomes" id="UP000006882"/>
    </source>
</evidence>
<dbReference type="Gramene" id="ONI36123">
    <property type="protein sequence ID" value="ONI36123"/>
    <property type="gene ID" value="PRUPE_1G570600"/>
</dbReference>
<keyword evidence="2" id="KW-1185">Reference proteome</keyword>
<sequence>MLSKKDILAKTFGEHLNILTTCASTLIVICKRKETNIKIQSLWWNCKVGLTGHHCLWLILVSDALLRLALCDRMKGEGSNGCCFCSLV</sequence>
<evidence type="ECO:0000313" key="1">
    <source>
        <dbReference type="EMBL" id="ONI36123.1"/>
    </source>
</evidence>
<name>A0A251RJH8_PRUPE</name>
<dbReference type="Proteomes" id="UP000006882">
    <property type="component" value="Chromosome G1"/>
</dbReference>
<gene>
    <name evidence="1" type="ORF">PRUPE_1G570600</name>
</gene>
<protein>
    <submittedName>
        <fullName evidence="1">Uncharacterized protein</fullName>
    </submittedName>
</protein>